<evidence type="ECO:0000313" key="2">
    <source>
        <dbReference type="EMBL" id="VTJ80996.1"/>
    </source>
</evidence>
<accession>A0A5E4CGV1</accession>
<dbReference type="EMBL" id="CABDUW010001373">
    <property type="protein sequence ID" value="VTJ80996.1"/>
    <property type="molecule type" value="Genomic_DNA"/>
</dbReference>
<evidence type="ECO:0000256" key="1">
    <source>
        <dbReference type="SAM" id="MobiDB-lite"/>
    </source>
</evidence>
<proteinExistence type="predicted"/>
<organism evidence="2 3">
    <name type="scientific">Marmota monax</name>
    <name type="common">Woodchuck</name>
    <dbReference type="NCBI Taxonomy" id="9995"/>
    <lineage>
        <taxon>Eukaryota</taxon>
        <taxon>Metazoa</taxon>
        <taxon>Chordata</taxon>
        <taxon>Craniata</taxon>
        <taxon>Vertebrata</taxon>
        <taxon>Euteleostomi</taxon>
        <taxon>Mammalia</taxon>
        <taxon>Eutheria</taxon>
        <taxon>Euarchontoglires</taxon>
        <taxon>Glires</taxon>
        <taxon>Rodentia</taxon>
        <taxon>Sciuromorpha</taxon>
        <taxon>Sciuridae</taxon>
        <taxon>Xerinae</taxon>
        <taxon>Marmotini</taxon>
        <taxon>Marmota</taxon>
    </lineage>
</organism>
<keyword evidence="3" id="KW-1185">Reference proteome</keyword>
<name>A0A5E4CGV1_MARMO</name>
<feature type="region of interest" description="Disordered" evidence="1">
    <location>
        <begin position="166"/>
        <end position="256"/>
    </location>
</feature>
<comment type="caution">
    <text evidence="2">The sequence shown here is derived from an EMBL/GenBank/DDBJ whole genome shotgun (WGS) entry which is preliminary data.</text>
</comment>
<sequence>MLCFQKGRRASYMELSSFQSSARSSARSSAAPWAQWTWSERQATGLQHTRGLHTRFLPDGKHMRRPTKTPSRTSRSLSHRWICERKAAPRHHPLFLSELHSTFCNRFASHGCPPWTAAQAFETLALTTGGNLFLTFLCQALQKEKSEGRKESRGWCDVTEEPAVDESQVTCSESQLAGGEPGAHTNDLEALPSPDEIKEKSEGRKESRGWCDVTEEPAVDESQVTCSESQLAGGEPGAHTNDQEALPSPDEIVSAN</sequence>
<dbReference type="Proteomes" id="UP000335636">
    <property type="component" value="Unassembled WGS sequence"/>
</dbReference>
<gene>
    <name evidence="2" type="ORF">MONAX_5E015371</name>
</gene>
<reference evidence="2" key="1">
    <citation type="submission" date="2019-04" db="EMBL/GenBank/DDBJ databases">
        <authorList>
            <person name="Alioto T."/>
            <person name="Alioto T."/>
        </authorList>
    </citation>
    <scope>NUCLEOTIDE SEQUENCE [LARGE SCALE GENOMIC DNA]</scope>
</reference>
<dbReference type="AlphaFoldDB" id="A0A5E4CGV1"/>
<feature type="compositionally biased region" description="Basic and acidic residues" evidence="1">
    <location>
        <begin position="195"/>
        <end position="209"/>
    </location>
</feature>
<protein>
    <submittedName>
        <fullName evidence="2">Uncharacterized protein</fullName>
    </submittedName>
</protein>
<evidence type="ECO:0000313" key="3">
    <source>
        <dbReference type="Proteomes" id="UP000335636"/>
    </source>
</evidence>